<evidence type="ECO:0000313" key="1">
    <source>
        <dbReference type="EMBL" id="DAD81386.1"/>
    </source>
</evidence>
<accession>A0A8S5MGL2</accession>
<reference evidence="1" key="1">
    <citation type="journal article" date="2021" name="Proc. Natl. Acad. Sci. U.S.A.">
        <title>A Catalog of Tens of Thousands of Viruses from Human Metagenomes Reveals Hidden Associations with Chronic Diseases.</title>
        <authorList>
            <person name="Tisza M.J."/>
            <person name="Buck C.B."/>
        </authorList>
    </citation>
    <scope>NUCLEOTIDE SEQUENCE</scope>
    <source>
        <strain evidence="1">CtEpf2</strain>
    </source>
</reference>
<sequence>MVVVEMLEALMARDLTWMLDNFTLNPICY</sequence>
<name>A0A8S5MGL2_9CAUD</name>
<proteinExistence type="predicted"/>
<organism evidence="1">
    <name type="scientific">Siphoviridae sp. ctEpf2</name>
    <dbReference type="NCBI Taxonomy" id="2826209"/>
    <lineage>
        <taxon>Viruses</taxon>
        <taxon>Duplodnaviria</taxon>
        <taxon>Heunggongvirae</taxon>
        <taxon>Uroviricota</taxon>
        <taxon>Caudoviricetes</taxon>
    </lineage>
</organism>
<dbReference type="EMBL" id="BK014900">
    <property type="protein sequence ID" value="DAD81386.1"/>
    <property type="molecule type" value="Genomic_DNA"/>
</dbReference>
<protein>
    <submittedName>
        <fullName evidence="1">Uncharacterized protein</fullName>
    </submittedName>
</protein>